<dbReference type="AlphaFoldDB" id="N1PD82"/>
<name>N1PD82_DOTSN</name>
<reference evidence="2" key="1">
    <citation type="journal article" date="2012" name="PLoS Genet.">
        <title>The genomes of the fungal plant pathogens Cladosporium fulvum and Dothistroma septosporum reveal adaptation to different hosts and lifestyles but also signatures of common ancestry.</title>
        <authorList>
            <person name="de Wit P.J.G.M."/>
            <person name="van der Burgt A."/>
            <person name="Oekmen B."/>
            <person name="Stergiopoulos I."/>
            <person name="Abd-Elsalam K.A."/>
            <person name="Aerts A.L."/>
            <person name="Bahkali A.H."/>
            <person name="Beenen H.G."/>
            <person name="Chettri P."/>
            <person name="Cox M.P."/>
            <person name="Datema E."/>
            <person name="de Vries R.P."/>
            <person name="Dhillon B."/>
            <person name="Ganley A.R."/>
            <person name="Griffiths S.A."/>
            <person name="Guo Y."/>
            <person name="Hamelin R.C."/>
            <person name="Henrissat B."/>
            <person name="Kabir M.S."/>
            <person name="Jashni M.K."/>
            <person name="Kema G."/>
            <person name="Klaubauf S."/>
            <person name="Lapidus A."/>
            <person name="Levasseur A."/>
            <person name="Lindquist E."/>
            <person name="Mehrabi R."/>
            <person name="Ohm R.A."/>
            <person name="Owen T.J."/>
            <person name="Salamov A."/>
            <person name="Schwelm A."/>
            <person name="Schijlen E."/>
            <person name="Sun H."/>
            <person name="van den Burg H.A."/>
            <person name="van Ham R.C.H.J."/>
            <person name="Zhang S."/>
            <person name="Goodwin S.B."/>
            <person name="Grigoriev I.V."/>
            <person name="Collemare J."/>
            <person name="Bradshaw R.E."/>
        </authorList>
    </citation>
    <scope>NUCLEOTIDE SEQUENCE [LARGE SCALE GENOMIC DNA]</scope>
    <source>
        <strain evidence="2">NZE10 / CBS 128990</strain>
    </source>
</reference>
<accession>N1PD82</accession>
<proteinExistence type="predicted"/>
<protein>
    <submittedName>
        <fullName evidence="1">Uncharacterized protein</fullName>
    </submittedName>
</protein>
<evidence type="ECO:0000313" key="2">
    <source>
        <dbReference type="Proteomes" id="UP000016933"/>
    </source>
</evidence>
<gene>
    <name evidence="1" type="ORF">DOTSEDRAFT_47523</name>
</gene>
<reference evidence="1 2" key="2">
    <citation type="journal article" date="2012" name="PLoS Pathog.">
        <title>Diverse lifestyles and strategies of plant pathogenesis encoded in the genomes of eighteen Dothideomycetes fungi.</title>
        <authorList>
            <person name="Ohm R.A."/>
            <person name="Feau N."/>
            <person name="Henrissat B."/>
            <person name="Schoch C.L."/>
            <person name="Horwitz B.A."/>
            <person name="Barry K.W."/>
            <person name="Condon B.J."/>
            <person name="Copeland A.C."/>
            <person name="Dhillon B."/>
            <person name="Glaser F."/>
            <person name="Hesse C.N."/>
            <person name="Kosti I."/>
            <person name="LaButti K."/>
            <person name="Lindquist E.A."/>
            <person name="Lucas S."/>
            <person name="Salamov A.A."/>
            <person name="Bradshaw R.E."/>
            <person name="Ciuffetti L."/>
            <person name="Hamelin R.C."/>
            <person name="Kema G.H.J."/>
            <person name="Lawrence C."/>
            <person name="Scott J.A."/>
            <person name="Spatafora J.W."/>
            <person name="Turgeon B.G."/>
            <person name="de Wit P.J.G.M."/>
            <person name="Zhong S."/>
            <person name="Goodwin S.B."/>
            <person name="Grigoriev I.V."/>
        </authorList>
    </citation>
    <scope>NUCLEOTIDE SEQUENCE [LARGE SCALE GENOMIC DNA]</scope>
    <source>
        <strain evidence="2">NZE10 / CBS 128990</strain>
    </source>
</reference>
<dbReference type="HOGENOM" id="CLU_3087199_0_0_1"/>
<dbReference type="Proteomes" id="UP000016933">
    <property type="component" value="Unassembled WGS sequence"/>
</dbReference>
<dbReference type="EMBL" id="KB446544">
    <property type="protein sequence ID" value="EME40049.1"/>
    <property type="molecule type" value="Genomic_DNA"/>
</dbReference>
<keyword evidence="2" id="KW-1185">Reference proteome</keyword>
<evidence type="ECO:0000313" key="1">
    <source>
        <dbReference type="EMBL" id="EME40049.1"/>
    </source>
</evidence>
<organism evidence="1 2">
    <name type="scientific">Dothistroma septosporum (strain NZE10 / CBS 128990)</name>
    <name type="common">Red band needle blight fungus</name>
    <name type="synonym">Mycosphaerella pini</name>
    <dbReference type="NCBI Taxonomy" id="675120"/>
    <lineage>
        <taxon>Eukaryota</taxon>
        <taxon>Fungi</taxon>
        <taxon>Dikarya</taxon>
        <taxon>Ascomycota</taxon>
        <taxon>Pezizomycotina</taxon>
        <taxon>Dothideomycetes</taxon>
        <taxon>Dothideomycetidae</taxon>
        <taxon>Mycosphaerellales</taxon>
        <taxon>Mycosphaerellaceae</taxon>
        <taxon>Dothistroma</taxon>
    </lineage>
</organism>
<sequence length="52" mass="5717">MAAESVRRWLNPNAHMASALQRMLSLIASIDAASEVAVRALCCERSLIRFVS</sequence>